<dbReference type="EMBL" id="DS113411">
    <property type="protein sequence ID" value="EAY06945.1"/>
    <property type="molecule type" value="Genomic_DNA"/>
</dbReference>
<dbReference type="AlphaFoldDB" id="A2EK52"/>
<dbReference type="VEuPathDB" id="TrichDB:TVAG_099850"/>
<accession>A2EK52</accession>
<organism evidence="1 2">
    <name type="scientific">Trichomonas vaginalis (strain ATCC PRA-98 / G3)</name>
    <dbReference type="NCBI Taxonomy" id="412133"/>
    <lineage>
        <taxon>Eukaryota</taxon>
        <taxon>Metamonada</taxon>
        <taxon>Parabasalia</taxon>
        <taxon>Trichomonadida</taxon>
        <taxon>Trichomonadidae</taxon>
        <taxon>Trichomonas</taxon>
    </lineage>
</organism>
<reference evidence="1" key="1">
    <citation type="submission" date="2006-10" db="EMBL/GenBank/DDBJ databases">
        <authorList>
            <person name="Amadeo P."/>
            <person name="Zhao Q."/>
            <person name="Wortman J."/>
            <person name="Fraser-Liggett C."/>
            <person name="Carlton J."/>
        </authorList>
    </citation>
    <scope>NUCLEOTIDE SEQUENCE</scope>
    <source>
        <strain evidence="1">G3</strain>
    </source>
</reference>
<protein>
    <submittedName>
        <fullName evidence="1">Uncharacterized protein</fullName>
    </submittedName>
</protein>
<dbReference type="KEGG" id="tva:4764827"/>
<dbReference type="Proteomes" id="UP000001542">
    <property type="component" value="Unassembled WGS sequence"/>
</dbReference>
<gene>
    <name evidence="1" type="ORF">TVAG_099850</name>
</gene>
<proteinExistence type="predicted"/>
<evidence type="ECO:0000313" key="2">
    <source>
        <dbReference type="Proteomes" id="UP000001542"/>
    </source>
</evidence>
<name>A2EK52_TRIV3</name>
<sequence length="250" mass="29199">MSRGRRKIKEKEIDNQQLVYSFCEGACSDTFKKRSAKCSEKVSSFFSNSLESISDVDKHAVQSALNFVHTWYALNKEPEQYVLNLIVFAILKFPDFTPHLTVLLKYFENDDWLYYSLRYSLKKDNNIVKTSIKENHPIWYIFVDKIAKDVSKKRNTFKSQFQSRSVRCIIEVFVLFWADTSCGFAPADKAKSFINFCIEANNHTAHQLLSNMLLLFPDDFDQENYQQYISSAEFTDYKSHYDGNTGKIII</sequence>
<evidence type="ECO:0000313" key="1">
    <source>
        <dbReference type="EMBL" id="EAY06945.1"/>
    </source>
</evidence>
<reference evidence="1" key="2">
    <citation type="journal article" date="2007" name="Science">
        <title>Draft genome sequence of the sexually transmitted pathogen Trichomonas vaginalis.</title>
        <authorList>
            <person name="Carlton J.M."/>
            <person name="Hirt R.P."/>
            <person name="Silva J.C."/>
            <person name="Delcher A.L."/>
            <person name="Schatz M."/>
            <person name="Zhao Q."/>
            <person name="Wortman J.R."/>
            <person name="Bidwell S.L."/>
            <person name="Alsmark U.C.M."/>
            <person name="Besteiro S."/>
            <person name="Sicheritz-Ponten T."/>
            <person name="Noel C.J."/>
            <person name="Dacks J.B."/>
            <person name="Foster P.G."/>
            <person name="Simillion C."/>
            <person name="Van de Peer Y."/>
            <person name="Miranda-Saavedra D."/>
            <person name="Barton G.J."/>
            <person name="Westrop G.D."/>
            <person name="Mueller S."/>
            <person name="Dessi D."/>
            <person name="Fiori P.L."/>
            <person name="Ren Q."/>
            <person name="Paulsen I."/>
            <person name="Zhang H."/>
            <person name="Bastida-Corcuera F.D."/>
            <person name="Simoes-Barbosa A."/>
            <person name="Brown M.T."/>
            <person name="Hayes R.D."/>
            <person name="Mukherjee M."/>
            <person name="Okumura C.Y."/>
            <person name="Schneider R."/>
            <person name="Smith A.J."/>
            <person name="Vanacova S."/>
            <person name="Villalvazo M."/>
            <person name="Haas B.J."/>
            <person name="Pertea M."/>
            <person name="Feldblyum T.V."/>
            <person name="Utterback T.R."/>
            <person name="Shu C.L."/>
            <person name="Osoegawa K."/>
            <person name="de Jong P.J."/>
            <person name="Hrdy I."/>
            <person name="Horvathova L."/>
            <person name="Zubacova Z."/>
            <person name="Dolezal P."/>
            <person name="Malik S.B."/>
            <person name="Logsdon J.M. Jr."/>
            <person name="Henze K."/>
            <person name="Gupta A."/>
            <person name="Wang C.C."/>
            <person name="Dunne R.L."/>
            <person name="Upcroft J.A."/>
            <person name="Upcroft P."/>
            <person name="White O."/>
            <person name="Salzberg S.L."/>
            <person name="Tang P."/>
            <person name="Chiu C.-H."/>
            <person name="Lee Y.-S."/>
            <person name="Embley T.M."/>
            <person name="Coombs G.H."/>
            <person name="Mottram J.C."/>
            <person name="Tachezy J."/>
            <person name="Fraser-Liggett C.M."/>
            <person name="Johnson P.J."/>
        </authorList>
    </citation>
    <scope>NUCLEOTIDE SEQUENCE [LARGE SCALE GENOMIC DNA]</scope>
    <source>
        <strain evidence="1">G3</strain>
    </source>
</reference>
<dbReference type="RefSeq" id="XP_001319168.1">
    <property type="nucleotide sequence ID" value="XM_001319133.1"/>
</dbReference>
<dbReference type="InParanoid" id="A2EK52"/>
<dbReference type="VEuPathDB" id="TrichDB:TVAGG3_0838220"/>
<keyword evidence="2" id="KW-1185">Reference proteome</keyword>